<protein>
    <submittedName>
        <fullName evidence="2">Transposase</fullName>
    </submittedName>
</protein>
<evidence type="ECO:0000313" key="4">
    <source>
        <dbReference type="Proteomes" id="UP000094600"/>
    </source>
</evidence>
<evidence type="ECO:0000313" key="2">
    <source>
        <dbReference type="EMBL" id="AOM39338.1"/>
    </source>
</evidence>
<reference evidence="2 4" key="1">
    <citation type="submission" date="2016-06" db="EMBL/GenBank/DDBJ databases">
        <title>Bacterial characters and pathogenicity of Xenorhabdus hominickii from an entomopathogenic nematode, Steinernema monticolum.</title>
        <authorList>
            <person name="Park Y."/>
            <person name="Kim Y."/>
        </authorList>
    </citation>
    <scope>NUCLEOTIDE SEQUENCE [LARGE SCALE GENOMIC DNA]</scope>
    <source>
        <strain evidence="2 4">ANU1</strain>
    </source>
</reference>
<organism evidence="3 5">
    <name type="scientific">Xenorhabdus hominickii</name>
    <dbReference type="NCBI Taxonomy" id="351679"/>
    <lineage>
        <taxon>Bacteria</taxon>
        <taxon>Pseudomonadati</taxon>
        <taxon>Pseudomonadota</taxon>
        <taxon>Gammaproteobacteria</taxon>
        <taxon>Enterobacterales</taxon>
        <taxon>Morganellaceae</taxon>
        <taxon>Xenorhabdus</taxon>
    </lineage>
</organism>
<dbReference type="STRING" id="351679.A9255_01125"/>
<feature type="domain" description="H repeat-associated protein N-terminal" evidence="1">
    <location>
        <begin position="5"/>
        <end position="83"/>
    </location>
</feature>
<dbReference type="InterPro" id="IPR051698">
    <property type="entry name" value="Transposase_11-like"/>
</dbReference>
<dbReference type="AlphaFoldDB" id="A0A2G0Q6R5"/>
<gene>
    <name evidence="2" type="ORF">A9255_01125</name>
    <name evidence="3" type="ORF">Xhom_02880</name>
</gene>
<accession>A0A2G0Q6R5</accession>
<dbReference type="Proteomes" id="UP000225433">
    <property type="component" value="Unassembled WGS sequence"/>
</dbReference>
<dbReference type="EMBL" id="NJAI01000004">
    <property type="protein sequence ID" value="PHM54912.1"/>
    <property type="molecule type" value="Genomic_DNA"/>
</dbReference>
<dbReference type="PANTHER" id="PTHR30298">
    <property type="entry name" value="H REPEAT-ASSOCIATED PREDICTED TRANSPOSASE"/>
    <property type="match status" value="1"/>
</dbReference>
<dbReference type="PANTHER" id="PTHR30298:SF0">
    <property type="entry name" value="PROTEIN YBFL-RELATED"/>
    <property type="match status" value="1"/>
</dbReference>
<evidence type="ECO:0000313" key="5">
    <source>
        <dbReference type="Proteomes" id="UP000225433"/>
    </source>
</evidence>
<dbReference type="KEGG" id="xho:A9255_01125"/>
<evidence type="ECO:0000259" key="1">
    <source>
        <dbReference type="Pfam" id="PF13808"/>
    </source>
</evidence>
<name>A0A2G0Q6R5_XENHO</name>
<dbReference type="Pfam" id="PF13808">
    <property type="entry name" value="DDE_Tnp_1_assoc"/>
    <property type="match status" value="1"/>
</dbReference>
<dbReference type="EMBL" id="CP016176">
    <property type="protein sequence ID" value="AOM39338.1"/>
    <property type="molecule type" value="Genomic_DNA"/>
</dbReference>
<proteinExistence type="predicted"/>
<keyword evidence="4" id="KW-1185">Reference proteome</keyword>
<dbReference type="InterPro" id="IPR032806">
    <property type="entry name" value="YbfD_N"/>
</dbReference>
<evidence type="ECO:0000313" key="3">
    <source>
        <dbReference type="EMBL" id="PHM54912.1"/>
    </source>
</evidence>
<sequence>MSIFNFISKIDDPRSDINKKHELMDVIFLAFSAVLCGASGWKSIQEFGELQIEWLKQHIPFTHGIPRCHCIANIIKIIEQDALIEDRSLLCLDQPSPGHGR</sequence>
<reference evidence="3 5" key="2">
    <citation type="journal article" date="2017" name="Nat. Microbiol.">
        <title>Natural product diversity associated with the nematode symbionts Photorhabdus and Xenorhabdus.</title>
        <authorList>
            <person name="Tobias N.J."/>
            <person name="Wolff H."/>
            <person name="Djahanschiri B."/>
            <person name="Grundmann F."/>
            <person name="Kronenwerth M."/>
            <person name="Shi Y.M."/>
            <person name="Simonyi S."/>
            <person name="Grun P."/>
            <person name="Shapiro-Ilan D."/>
            <person name="Pidot S.J."/>
            <person name="Stinear T.P."/>
            <person name="Ebersberger I."/>
            <person name="Bode H.B."/>
        </authorList>
    </citation>
    <scope>NUCLEOTIDE SEQUENCE [LARGE SCALE GENOMIC DNA]</scope>
    <source>
        <strain evidence="3 5">DSM 17903</strain>
    </source>
</reference>
<dbReference type="Proteomes" id="UP000094600">
    <property type="component" value="Chromosome"/>
</dbReference>